<sequence>MKKSTLLSFDAFAKTEEDVRIRTRSGGFITLGCLVVTLMLLLSEWRDFNSVVTRPELVIDRDRSLRLDLNLDITFPSMPCELLTLDIMDDSGEVQLDIMNAGFEKTRLSKEGKVLGTADMKIGEAAKKDKEAQLAKLGANYCGNCYGARDQGKNNDDTPRDQWVCCQTCDDVRQAYFEKNWAFFDGKDIEQCEREGYVQKIADQLQEGCRVSGSAQLNRIDGNLHFAAGPGFQNIRGHFHDDSLYIQHPNLNFNHIINHLSFGKAVEPTKKGKVMGIEKVTVNPLDGHSMFPPRDAHFLQYSYYAKIVPTRYEGLNKKNMVETAQFSSTFHIRPVGGGSDDDHPNTVHQRGGSPSMWINFEMSPLKVINREEHGQSWSGFVLNCITSIGGVLAVGTVLDKALYKAQRTIFQKKDV</sequence>
<keyword evidence="3 6" id="KW-0812">Transmembrane</keyword>
<dbReference type="PANTHER" id="PTHR10984:SF25">
    <property type="entry name" value="ENDOPLASMIC RETICULUM-GOLGI INTERMEDIATE COMPARTMENT PROTEIN 3"/>
    <property type="match status" value="1"/>
</dbReference>
<comment type="subcellular location">
    <subcellularLocation>
        <location evidence="6">Endoplasmic reticulum membrane</location>
        <topology evidence="6">Multi-pass membrane protein</topology>
    </subcellularLocation>
    <subcellularLocation>
        <location evidence="6">Endoplasmic reticulum-Golgi intermediate compartment membrane</location>
        <topology evidence="6">Multi-pass membrane protein</topology>
    </subcellularLocation>
    <subcellularLocation>
        <location evidence="6">Golgi apparatus membrane</location>
        <topology evidence="6">Multi-pass membrane protein</topology>
    </subcellularLocation>
    <subcellularLocation>
        <location evidence="1">Membrane</location>
        <topology evidence="1">Multi-pass membrane protein</topology>
    </subcellularLocation>
</comment>
<dbReference type="GO" id="GO:0006890">
    <property type="term" value="P:retrograde vesicle-mediated transport, Golgi to endoplasmic reticulum"/>
    <property type="evidence" value="ECO:0007669"/>
    <property type="project" value="EnsemblFungi"/>
</dbReference>
<feature type="domain" description="Endoplasmic reticulum vesicle transporter N-terminal" evidence="8">
    <location>
        <begin position="7"/>
        <end position="95"/>
    </location>
</feature>
<dbReference type="GO" id="GO:0030134">
    <property type="term" value="C:COPII-coated ER to Golgi transport vesicle"/>
    <property type="evidence" value="ECO:0007669"/>
    <property type="project" value="EnsemblFungi"/>
</dbReference>
<keyword evidence="6" id="KW-0931">ER-Golgi transport</keyword>
<feature type="transmembrane region" description="Helical" evidence="6">
    <location>
        <begin position="377"/>
        <end position="398"/>
    </location>
</feature>
<dbReference type="GO" id="GO:0033116">
    <property type="term" value="C:endoplasmic reticulum-Golgi intermediate compartment membrane"/>
    <property type="evidence" value="ECO:0007669"/>
    <property type="project" value="UniProtKB-SubCell"/>
</dbReference>
<proteinExistence type="inferred from homology"/>
<dbReference type="InterPro" id="IPR045888">
    <property type="entry name" value="Erv"/>
</dbReference>
<evidence type="ECO:0000259" key="8">
    <source>
        <dbReference type="Pfam" id="PF13850"/>
    </source>
</evidence>
<dbReference type="VEuPathDB" id="FungiDB:B1J91_M11946g"/>
<comment type="similarity">
    <text evidence="2 6">Belongs to the ERGIC family.</text>
</comment>
<evidence type="ECO:0000256" key="6">
    <source>
        <dbReference type="RuleBase" id="RU369013"/>
    </source>
</evidence>
<evidence type="ECO:0000256" key="2">
    <source>
        <dbReference type="ARBA" id="ARBA00005648"/>
    </source>
</evidence>
<keyword evidence="6" id="KW-0813">Transport</keyword>
<organism evidence="9 10">
    <name type="scientific">Candida glabrata</name>
    <name type="common">Yeast</name>
    <name type="synonym">Torulopsis glabrata</name>
    <dbReference type="NCBI Taxonomy" id="5478"/>
    <lineage>
        <taxon>Eukaryota</taxon>
        <taxon>Fungi</taxon>
        <taxon>Dikarya</taxon>
        <taxon>Ascomycota</taxon>
        <taxon>Saccharomycotina</taxon>
        <taxon>Saccharomycetes</taxon>
        <taxon>Saccharomycetales</taxon>
        <taxon>Saccharomycetaceae</taxon>
        <taxon>Nakaseomyces</taxon>
    </lineage>
</organism>
<evidence type="ECO:0000256" key="5">
    <source>
        <dbReference type="ARBA" id="ARBA00023136"/>
    </source>
</evidence>
<comment type="function">
    <text evidence="6">Plays a role in transport between endoplasmic reticulum and Golgi.</text>
</comment>
<dbReference type="VEuPathDB" id="FungiDB:GWK60_M11891"/>
<dbReference type="Pfam" id="PF13850">
    <property type="entry name" value="ERGIC_N"/>
    <property type="match status" value="1"/>
</dbReference>
<dbReference type="OMA" id="MHCIPTQ"/>
<dbReference type="EMBL" id="LLZZ01000150">
    <property type="protein sequence ID" value="KTA98917.1"/>
    <property type="molecule type" value="Genomic_DNA"/>
</dbReference>
<accession>A0A0W0EI71</accession>
<dbReference type="VEuPathDB" id="FungiDB:CAGL0M11946g"/>
<dbReference type="PANTHER" id="PTHR10984">
    <property type="entry name" value="ENDOPLASMIC RETICULUM-GOLGI INTERMEDIATE COMPARTMENT PROTEIN"/>
    <property type="match status" value="1"/>
</dbReference>
<keyword evidence="6" id="KW-0256">Endoplasmic reticulum</keyword>
<evidence type="ECO:0000259" key="7">
    <source>
        <dbReference type="Pfam" id="PF07970"/>
    </source>
</evidence>
<evidence type="ECO:0000256" key="4">
    <source>
        <dbReference type="ARBA" id="ARBA00022989"/>
    </source>
</evidence>
<evidence type="ECO:0000256" key="3">
    <source>
        <dbReference type="ARBA" id="ARBA00022692"/>
    </source>
</evidence>
<reference evidence="9 10" key="1">
    <citation type="submission" date="2015-10" db="EMBL/GenBank/DDBJ databases">
        <title>Draft genomes sequences of Candida glabrata isolates 1A, 1B, 2A, 2B, 3A and 3B.</title>
        <authorList>
            <person name="Haavelsrud O.E."/>
            <person name="Gaustad P."/>
        </authorList>
    </citation>
    <scope>NUCLEOTIDE SEQUENCE [LARGE SCALE GENOMIC DNA]</scope>
    <source>
        <strain evidence="9">910700640</strain>
    </source>
</reference>
<keyword evidence="4 6" id="KW-1133">Transmembrane helix</keyword>
<feature type="transmembrane region" description="Helical" evidence="6">
    <location>
        <begin position="21"/>
        <end position="42"/>
    </location>
</feature>
<dbReference type="Proteomes" id="UP000054886">
    <property type="component" value="Unassembled WGS sequence"/>
</dbReference>
<gene>
    <name evidence="9" type="ORF">AO440_004369</name>
</gene>
<dbReference type="GO" id="GO:0005789">
    <property type="term" value="C:endoplasmic reticulum membrane"/>
    <property type="evidence" value="ECO:0007669"/>
    <property type="project" value="UniProtKB-SubCell"/>
</dbReference>
<dbReference type="GO" id="GO:0006888">
    <property type="term" value="P:endoplasmic reticulum to Golgi vesicle-mediated transport"/>
    <property type="evidence" value="ECO:0007669"/>
    <property type="project" value="UniProtKB-UniRule"/>
</dbReference>
<comment type="caution">
    <text evidence="9">The sequence shown here is derived from an EMBL/GenBank/DDBJ whole genome shotgun (WGS) entry which is preliminary data.</text>
</comment>
<dbReference type="OrthoDB" id="270930at2759"/>
<keyword evidence="5 6" id="KW-0472">Membrane</keyword>
<dbReference type="VEuPathDB" id="FungiDB:GVI51_M11913"/>
<feature type="domain" description="Endoplasmic reticulum vesicle transporter C-terminal" evidence="7">
    <location>
        <begin position="145"/>
        <end position="399"/>
    </location>
</feature>
<evidence type="ECO:0000313" key="9">
    <source>
        <dbReference type="EMBL" id="KTA98917.1"/>
    </source>
</evidence>
<dbReference type="GO" id="GO:0000139">
    <property type="term" value="C:Golgi membrane"/>
    <property type="evidence" value="ECO:0007669"/>
    <property type="project" value="UniProtKB-SubCell"/>
</dbReference>
<keyword evidence="6" id="KW-0333">Golgi apparatus</keyword>
<dbReference type="InterPro" id="IPR039542">
    <property type="entry name" value="Erv_N"/>
</dbReference>
<dbReference type="GO" id="GO:0061852">
    <property type="term" value="C:retrograde transporter complex, Golgi to ER"/>
    <property type="evidence" value="ECO:0007669"/>
    <property type="project" value="EnsemblFungi"/>
</dbReference>
<dbReference type="AlphaFoldDB" id="A0A0W0EI71"/>
<evidence type="ECO:0000256" key="1">
    <source>
        <dbReference type="ARBA" id="ARBA00004141"/>
    </source>
</evidence>
<dbReference type="PhylomeDB" id="A0A0W0EI71"/>
<protein>
    <recommendedName>
        <fullName evidence="6">Endoplasmic reticulum-Golgi intermediate compartment protein</fullName>
    </recommendedName>
</protein>
<evidence type="ECO:0000313" key="10">
    <source>
        <dbReference type="Proteomes" id="UP000054886"/>
    </source>
</evidence>
<dbReference type="Pfam" id="PF07970">
    <property type="entry name" value="COPIIcoated_ERV"/>
    <property type="match status" value="1"/>
</dbReference>
<name>A0A0W0EI71_CANGB</name>
<dbReference type="InterPro" id="IPR012936">
    <property type="entry name" value="Erv_C"/>
</dbReference>